<evidence type="ECO:0000313" key="1">
    <source>
        <dbReference type="EMBL" id="SDQ27359.1"/>
    </source>
</evidence>
<accession>A0ABY0T5Q2</accession>
<sequence length="52" mass="5632">MQLLSAPVCSVPYKAEPYLMLYLALFKLDLSSGSPTNNIDVSTLTVQVKEAA</sequence>
<evidence type="ECO:0000313" key="2">
    <source>
        <dbReference type="Proteomes" id="UP000183471"/>
    </source>
</evidence>
<dbReference type="EMBL" id="FNKY01000001">
    <property type="protein sequence ID" value="SDQ27359.1"/>
    <property type="molecule type" value="Genomic_DNA"/>
</dbReference>
<comment type="caution">
    <text evidence="1">The sequence shown here is derived from an EMBL/GenBank/DDBJ whole genome shotgun (WGS) entry which is preliminary data.</text>
</comment>
<gene>
    <name evidence="1" type="ORF">SAMN05216402_0133</name>
</gene>
<name>A0ABY0T5Q2_9PROT</name>
<protein>
    <submittedName>
        <fullName evidence="1">Uncharacterized protein</fullName>
    </submittedName>
</protein>
<reference evidence="1 2" key="1">
    <citation type="submission" date="2016-10" db="EMBL/GenBank/DDBJ databases">
        <authorList>
            <person name="Varghese N."/>
            <person name="Submissions S."/>
        </authorList>
    </citation>
    <scope>NUCLEOTIDE SEQUENCE [LARGE SCALE GENOMIC DNA]</scope>
    <source>
        <strain evidence="1 2">Nl1</strain>
    </source>
</reference>
<organism evidence="1 2">
    <name type="scientific">Nitrosospira multiformis</name>
    <dbReference type="NCBI Taxonomy" id="1231"/>
    <lineage>
        <taxon>Bacteria</taxon>
        <taxon>Pseudomonadati</taxon>
        <taxon>Pseudomonadota</taxon>
        <taxon>Betaproteobacteria</taxon>
        <taxon>Nitrosomonadales</taxon>
        <taxon>Nitrosomonadaceae</taxon>
        <taxon>Nitrosospira</taxon>
    </lineage>
</organism>
<dbReference type="Proteomes" id="UP000183471">
    <property type="component" value="Unassembled WGS sequence"/>
</dbReference>
<proteinExistence type="predicted"/>
<keyword evidence="2" id="KW-1185">Reference proteome</keyword>